<comment type="catalytic activity">
    <reaction evidence="1">
        <text>3',3'-c-di-GMP + H2O = 5'-phosphoguanylyl(3'-&gt;5')guanosine + H(+)</text>
        <dbReference type="Rhea" id="RHEA:24902"/>
        <dbReference type="ChEBI" id="CHEBI:15377"/>
        <dbReference type="ChEBI" id="CHEBI:15378"/>
        <dbReference type="ChEBI" id="CHEBI:58754"/>
        <dbReference type="ChEBI" id="CHEBI:58805"/>
        <dbReference type="EC" id="3.1.4.52"/>
    </reaction>
    <physiologicalReaction direction="left-to-right" evidence="1">
        <dbReference type="Rhea" id="RHEA:24903"/>
    </physiologicalReaction>
</comment>
<dbReference type="InterPro" id="IPR001633">
    <property type="entry name" value="EAL_dom"/>
</dbReference>
<dbReference type="SMART" id="SM00052">
    <property type="entry name" value="EAL"/>
    <property type="match status" value="1"/>
</dbReference>
<dbReference type="Gene3D" id="3.20.20.450">
    <property type="entry name" value="EAL domain"/>
    <property type="match status" value="1"/>
</dbReference>
<feature type="modified residue" description="4-aspartylphosphate" evidence="2">
    <location>
        <position position="61"/>
    </location>
</feature>
<dbReference type="Gene3D" id="3.30.70.270">
    <property type="match status" value="1"/>
</dbReference>
<feature type="coiled-coil region" evidence="3">
    <location>
        <begin position="163"/>
        <end position="211"/>
    </location>
</feature>
<organism evidence="7 8">
    <name type="scientific">Sulfuriferula plumbiphila</name>
    <dbReference type="NCBI Taxonomy" id="171865"/>
    <lineage>
        <taxon>Bacteria</taxon>
        <taxon>Pseudomonadati</taxon>
        <taxon>Pseudomonadota</taxon>
        <taxon>Betaproteobacteria</taxon>
        <taxon>Nitrosomonadales</taxon>
        <taxon>Sulfuricellaceae</taxon>
        <taxon>Sulfuriferula</taxon>
    </lineage>
</organism>
<dbReference type="Pfam" id="PF00072">
    <property type="entry name" value="Response_reg"/>
    <property type="match status" value="1"/>
</dbReference>
<sequence>MLSASDIFNASILIIDDKEANVLLLERMLHGAGYTSITSTMDPHAVYELHRKNRYDLILLDLQMPVMDGFQVMEGLKEIELGGYLPVLVITAQPEHKLRALQVGAKDFITKPFDRVEVLTRIHNMLEVRLLHRESKRNSLVLEQTVQELREAESGFRTTEVALSKEKAALDDHVLQLQQANERLVVATIEAHELAEEIDKAKVRMAHLAQHDPLTDLPNRILLNDRLAQAIALARRQGKQLAVMFLDLDRFKHINDSLGHAVGDQLLQSVAKRLTAGVRSSDTVCRQGGDEFVILLADVEHAKDTALSAQKILAVLTVPYRIDQLELHVTVSIGISIYPEDGHDADTLIKSADTAMYHAKENGRNNYQFFEQDMNVLAVERHSIEGGLRRALERQEFMLHYQPKINLETGTISGVEALVRWQHPQRGLILPEQFVWIAEDCGLIVPMGAWVLREACRQAQAWQDAGLPPIPVAVNISAMQFRHKDFLESLTGILKDTGLAPRYLELELTESVLMHDADSTACILKVLKAMGVRLAIDDFGTGYSSLSYLKRFPIDTLKIDQSFMRDITHATADSDDAAIVAAVVSMGKSLNQRVIAEGVETREQLAFLQAQGCGEGQGFYFSRPVTAEELVTLLRTGIAASIFI</sequence>
<keyword evidence="2" id="KW-0597">Phosphoprotein</keyword>
<dbReference type="FunFam" id="3.20.20.450:FF:000001">
    <property type="entry name" value="Cyclic di-GMP phosphodiesterase yahA"/>
    <property type="match status" value="1"/>
</dbReference>
<evidence type="ECO:0000256" key="3">
    <source>
        <dbReference type="SAM" id="Coils"/>
    </source>
</evidence>
<dbReference type="GO" id="GO:0071732">
    <property type="term" value="P:cellular response to nitric oxide"/>
    <property type="evidence" value="ECO:0007669"/>
    <property type="project" value="UniProtKB-ARBA"/>
</dbReference>
<dbReference type="SUPFAM" id="SSF55073">
    <property type="entry name" value="Nucleotide cyclase"/>
    <property type="match status" value="1"/>
</dbReference>
<dbReference type="CDD" id="cd17551">
    <property type="entry name" value="REC_RpfG-like"/>
    <property type="match status" value="1"/>
</dbReference>
<name>A0A512LAU6_9PROT</name>
<comment type="caution">
    <text evidence="7">The sequence shown here is derived from an EMBL/GenBank/DDBJ whole genome shotgun (WGS) entry which is preliminary data.</text>
</comment>
<dbReference type="RefSeq" id="WP_147074080.1">
    <property type="nucleotide sequence ID" value="NZ_AP021884.1"/>
</dbReference>
<evidence type="ECO:0000256" key="2">
    <source>
        <dbReference type="PROSITE-ProRule" id="PRU00169"/>
    </source>
</evidence>
<dbReference type="PANTHER" id="PTHR44757:SF2">
    <property type="entry name" value="BIOFILM ARCHITECTURE MAINTENANCE PROTEIN MBAA"/>
    <property type="match status" value="1"/>
</dbReference>
<gene>
    <name evidence="7" type="ORF">TPL01_23990</name>
</gene>
<dbReference type="PROSITE" id="PS50883">
    <property type="entry name" value="EAL"/>
    <property type="match status" value="1"/>
</dbReference>
<dbReference type="InterPro" id="IPR035919">
    <property type="entry name" value="EAL_sf"/>
</dbReference>
<dbReference type="EMBL" id="BKAD01000027">
    <property type="protein sequence ID" value="GEP31261.1"/>
    <property type="molecule type" value="Genomic_DNA"/>
</dbReference>
<dbReference type="OrthoDB" id="9813903at2"/>
<accession>A0A512LAU6</accession>
<dbReference type="PANTHER" id="PTHR44757">
    <property type="entry name" value="DIGUANYLATE CYCLASE DGCP"/>
    <property type="match status" value="1"/>
</dbReference>
<dbReference type="CDD" id="cd01948">
    <property type="entry name" value="EAL"/>
    <property type="match status" value="1"/>
</dbReference>
<dbReference type="GO" id="GO:0000160">
    <property type="term" value="P:phosphorelay signal transduction system"/>
    <property type="evidence" value="ECO:0007669"/>
    <property type="project" value="InterPro"/>
</dbReference>
<dbReference type="InterPro" id="IPR052155">
    <property type="entry name" value="Biofilm_reg_signaling"/>
</dbReference>
<evidence type="ECO:0000313" key="7">
    <source>
        <dbReference type="EMBL" id="GEP31261.1"/>
    </source>
</evidence>
<dbReference type="SMART" id="SM00267">
    <property type="entry name" value="GGDEF"/>
    <property type="match status" value="1"/>
</dbReference>
<dbReference type="InterPro" id="IPR043128">
    <property type="entry name" value="Rev_trsase/Diguanyl_cyclase"/>
</dbReference>
<feature type="domain" description="GGDEF" evidence="6">
    <location>
        <begin position="239"/>
        <end position="372"/>
    </location>
</feature>
<dbReference type="FunFam" id="3.30.70.270:FF:000001">
    <property type="entry name" value="Diguanylate cyclase domain protein"/>
    <property type="match status" value="1"/>
</dbReference>
<dbReference type="InterPro" id="IPR011006">
    <property type="entry name" value="CheY-like_superfamily"/>
</dbReference>
<proteinExistence type="predicted"/>
<dbReference type="SUPFAM" id="SSF141868">
    <property type="entry name" value="EAL domain-like"/>
    <property type="match status" value="1"/>
</dbReference>
<evidence type="ECO:0000313" key="8">
    <source>
        <dbReference type="Proteomes" id="UP000321337"/>
    </source>
</evidence>
<keyword evidence="8" id="KW-1185">Reference proteome</keyword>
<dbReference type="Pfam" id="PF00563">
    <property type="entry name" value="EAL"/>
    <property type="match status" value="1"/>
</dbReference>
<dbReference type="NCBIfam" id="TIGR00254">
    <property type="entry name" value="GGDEF"/>
    <property type="match status" value="1"/>
</dbReference>
<evidence type="ECO:0000259" key="4">
    <source>
        <dbReference type="PROSITE" id="PS50110"/>
    </source>
</evidence>
<dbReference type="GO" id="GO:0071111">
    <property type="term" value="F:cyclic-guanylate-specific phosphodiesterase activity"/>
    <property type="evidence" value="ECO:0007669"/>
    <property type="project" value="UniProtKB-EC"/>
</dbReference>
<evidence type="ECO:0000256" key="1">
    <source>
        <dbReference type="ARBA" id="ARBA00051114"/>
    </source>
</evidence>
<keyword evidence="3" id="KW-0175">Coiled coil</keyword>
<dbReference type="InterPro" id="IPR000160">
    <property type="entry name" value="GGDEF_dom"/>
</dbReference>
<dbReference type="SMART" id="SM00448">
    <property type="entry name" value="REC"/>
    <property type="match status" value="1"/>
</dbReference>
<feature type="domain" description="EAL" evidence="5">
    <location>
        <begin position="381"/>
        <end position="638"/>
    </location>
</feature>
<dbReference type="Proteomes" id="UP000321337">
    <property type="component" value="Unassembled WGS sequence"/>
</dbReference>
<dbReference type="AlphaFoldDB" id="A0A512LAU6"/>
<dbReference type="InterPro" id="IPR001789">
    <property type="entry name" value="Sig_transdc_resp-reg_receiver"/>
</dbReference>
<dbReference type="PROSITE" id="PS50110">
    <property type="entry name" value="RESPONSE_REGULATORY"/>
    <property type="match status" value="1"/>
</dbReference>
<protein>
    <recommendedName>
        <fullName evidence="9">Diguanylate cyclase</fullName>
    </recommendedName>
</protein>
<dbReference type="SUPFAM" id="SSF52172">
    <property type="entry name" value="CheY-like"/>
    <property type="match status" value="1"/>
</dbReference>
<dbReference type="Gene3D" id="3.40.50.2300">
    <property type="match status" value="1"/>
</dbReference>
<feature type="domain" description="Response regulatory" evidence="4">
    <location>
        <begin position="11"/>
        <end position="126"/>
    </location>
</feature>
<evidence type="ECO:0000259" key="6">
    <source>
        <dbReference type="PROSITE" id="PS50887"/>
    </source>
</evidence>
<evidence type="ECO:0000259" key="5">
    <source>
        <dbReference type="PROSITE" id="PS50883"/>
    </source>
</evidence>
<dbReference type="PROSITE" id="PS50887">
    <property type="entry name" value="GGDEF"/>
    <property type="match status" value="1"/>
</dbReference>
<dbReference type="Pfam" id="PF00990">
    <property type="entry name" value="GGDEF"/>
    <property type="match status" value="1"/>
</dbReference>
<dbReference type="CDD" id="cd01949">
    <property type="entry name" value="GGDEF"/>
    <property type="match status" value="1"/>
</dbReference>
<dbReference type="InterPro" id="IPR029787">
    <property type="entry name" value="Nucleotide_cyclase"/>
</dbReference>
<reference evidence="7 8" key="1">
    <citation type="submission" date="2019-07" db="EMBL/GenBank/DDBJ databases">
        <title>Whole genome shotgun sequence of Thiobacillus plumbophilus NBRC 107929.</title>
        <authorList>
            <person name="Hosoyama A."/>
            <person name="Uohara A."/>
            <person name="Ohji S."/>
            <person name="Ichikawa N."/>
        </authorList>
    </citation>
    <scope>NUCLEOTIDE SEQUENCE [LARGE SCALE GENOMIC DNA]</scope>
    <source>
        <strain evidence="7 8">NBRC 107929</strain>
    </source>
</reference>
<evidence type="ECO:0008006" key="9">
    <source>
        <dbReference type="Google" id="ProtNLM"/>
    </source>
</evidence>